<gene>
    <name evidence="1" type="ORF">BO79DRAFT_110134</name>
</gene>
<feature type="non-terminal residue" evidence="1">
    <location>
        <position position="119"/>
    </location>
</feature>
<evidence type="ECO:0000313" key="2">
    <source>
        <dbReference type="Proteomes" id="UP000249748"/>
    </source>
</evidence>
<organism evidence="1 2">
    <name type="scientific">Aspergillus costaricaensis CBS 115574</name>
    <dbReference type="NCBI Taxonomy" id="1448317"/>
    <lineage>
        <taxon>Eukaryota</taxon>
        <taxon>Fungi</taxon>
        <taxon>Dikarya</taxon>
        <taxon>Ascomycota</taxon>
        <taxon>Pezizomycotina</taxon>
        <taxon>Eurotiomycetes</taxon>
        <taxon>Eurotiomycetidae</taxon>
        <taxon>Eurotiales</taxon>
        <taxon>Aspergillaceae</taxon>
        <taxon>Aspergillus</taxon>
        <taxon>Aspergillus subgen. Circumdati</taxon>
    </lineage>
</organism>
<proteinExistence type="predicted"/>
<keyword evidence="2" id="KW-1185">Reference proteome</keyword>
<dbReference type="Proteomes" id="UP000249748">
    <property type="component" value="Unassembled WGS sequence"/>
</dbReference>
<accession>A0ACD1I3F2</accession>
<sequence>DPDVKDGDGRPPLFWAIEKGSEEVVRRMLELLLDRGADINSQDASGKTILDLAAAAGDVELAELALEHGIMLEATAKDGMTALHRAVLHQHDIIMDMLLDAGADAEAQDGNGDTPLHFA</sequence>
<protein>
    <submittedName>
        <fullName evidence="1">Ankyrin</fullName>
    </submittedName>
</protein>
<dbReference type="EMBL" id="KZ824569">
    <property type="protein sequence ID" value="RAK85038.1"/>
    <property type="molecule type" value="Genomic_DNA"/>
</dbReference>
<evidence type="ECO:0000313" key="1">
    <source>
        <dbReference type="EMBL" id="RAK85038.1"/>
    </source>
</evidence>
<feature type="non-terminal residue" evidence="1">
    <location>
        <position position="1"/>
    </location>
</feature>
<name>A0ACD1I3F2_9EURO</name>
<reference evidence="1" key="1">
    <citation type="submission" date="2018-02" db="EMBL/GenBank/DDBJ databases">
        <title>The genomes of Aspergillus section Nigri reveals drivers in fungal speciation.</title>
        <authorList>
            <consortium name="DOE Joint Genome Institute"/>
            <person name="Vesth T.C."/>
            <person name="Nybo J."/>
            <person name="Theobald S."/>
            <person name="Brandl J."/>
            <person name="Frisvad J.C."/>
            <person name="Nielsen K.F."/>
            <person name="Lyhne E.K."/>
            <person name="Kogle M.E."/>
            <person name="Kuo A."/>
            <person name="Riley R."/>
            <person name="Clum A."/>
            <person name="Nolan M."/>
            <person name="Lipzen A."/>
            <person name="Salamov A."/>
            <person name="Henrissat B."/>
            <person name="Wiebenga A."/>
            <person name="De vries R.P."/>
            <person name="Grigoriev I.V."/>
            <person name="Mortensen U.H."/>
            <person name="Andersen M.R."/>
            <person name="Baker S.E."/>
        </authorList>
    </citation>
    <scope>NUCLEOTIDE SEQUENCE</scope>
    <source>
        <strain evidence="1">CBS 115574</strain>
    </source>
</reference>